<dbReference type="EMBL" id="LUEZ02000014">
    <property type="protein sequence ID" value="RDB27765.1"/>
    <property type="molecule type" value="Genomic_DNA"/>
</dbReference>
<reference evidence="1" key="1">
    <citation type="submission" date="2018-04" db="EMBL/GenBank/DDBJ databases">
        <title>Whole genome sequencing of Hypsizygus marmoreus.</title>
        <authorList>
            <person name="Choi I.-G."/>
            <person name="Min B."/>
            <person name="Kim J.-G."/>
            <person name="Kim S."/>
            <person name="Oh Y.-L."/>
            <person name="Kong W.-S."/>
            <person name="Park H."/>
            <person name="Jeong J."/>
            <person name="Song E.-S."/>
        </authorList>
    </citation>
    <scope>NUCLEOTIDE SEQUENCE [LARGE SCALE GENOMIC DNA]</scope>
    <source>
        <strain evidence="1">51987-8</strain>
    </source>
</reference>
<sequence>MDAPIHPPVLLHPISAVPVSAKTTQRILEVFLDDFQARSTAGQGGNTAVTVQLQKLRDALHDEREKKDLLRFVAHSHVIVLGHQLNLHLFVT</sequence>
<organism evidence="1 2">
    <name type="scientific">Hypsizygus marmoreus</name>
    <name type="common">White beech mushroom</name>
    <name type="synonym">Agaricus marmoreus</name>
    <dbReference type="NCBI Taxonomy" id="39966"/>
    <lineage>
        <taxon>Eukaryota</taxon>
        <taxon>Fungi</taxon>
        <taxon>Dikarya</taxon>
        <taxon>Basidiomycota</taxon>
        <taxon>Agaricomycotina</taxon>
        <taxon>Agaricomycetes</taxon>
        <taxon>Agaricomycetidae</taxon>
        <taxon>Agaricales</taxon>
        <taxon>Tricholomatineae</taxon>
        <taxon>Lyophyllaceae</taxon>
        <taxon>Hypsizygus</taxon>
    </lineage>
</organism>
<evidence type="ECO:0000313" key="1">
    <source>
        <dbReference type="EMBL" id="RDB27765.1"/>
    </source>
</evidence>
<dbReference type="OrthoDB" id="3017409at2759"/>
<comment type="caution">
    <text evidence="1">The sequence shown here is derived from an EMBL/GenBank/DDBJ whole genome shotgun (WGS) entry which is preliminary data.</text>
</comment>
<keyword evidence="2" id="KW-1185">Reference proteome</keyword>
<accession>A0A369K521</accession>
<gene>
    <name evidence="1" type="ORF">Hypma_003222</name>
</gene>
<dbReference type="InParanoid" id="A0A369K521"/>
<dbReference type="AlphaFoldDB" id="A0A369K521"/>
<name>A0A369K521_HYPMA</name>
<protein>
    <submittedName>
        <fullName evidence="1">Uncharacterized protein</fullName>
    </submittedName>
</protein>
<proteinExistence type="predicted"/>
<dbReference type="Proteomes" id="UP000076154">
    <property type="component" value="Unassembled WGS sequence"/>
</dbReference>
<evidence type="ECO:0000313" key="2">
    <source>
        <dbReference type="Proteomes" id="UP000076154"/>
    </source>
</evidence>